<dbReference type="EMBL" id="JAEPBH010000014">
    <property type="protein sequence ID" value="MBK4715093.1"/>
    <property type="molecule type" value="Genomic_DNA"/>
</dbReference>
<dbReference type="Proteomes" id="UP000659047">
    <property type="component" value="Unassembled WGS sequence"/>
</dbReference>
<proteinExistence type="predicted"/>
<sequence>MKKIKTLEAANIIGGTCKQNCIYSYETVVVGGAVTCKLVGTCTDKKGRVTISLAETNMSNCGGNPNQAN</sequence>
<dbReference type="AlphaFoldDB" id="A0A8K0V472"/>
<name>A0A8K0V472_9ENTR</name>
<organism evidence="1 2">
    <name type="scientific">Tenebrionibacter intestinalis</name>
    <dbReference type="NCBI Taxonomy" id="2799638"/>
    <lineage>
        <taxon>Bacteria</taxon>
        <taxon>Pseudomonadati</taxon>
        <taxon>Pseudomonadota</taxon>
        <taxon>Gammaproteobacteria</taxon>
        <taxon>Enterobacterales</taxon>
        <taxon>Enterobacteriaceae</taxon>
        <taxon>Tenebrionibacter/Tenebrionicola group</taxon>
        <taxon>Tenebrionibacter</taxon>
    </lineage>
</organism>
<gene>
    <name evidence="1" type="ORF">JJB97_07070</name>
</gene>
<comment type="caution">
    <text evidence="1">The sequence shown here is derived from an EMBL/GenBank/DDBJ whole genome shotgun (WGS) entry which is preliminary data.</text>
</comment>
<dbReference type="InterPro" id="IPR031882">
    <property type="entry name" value="DUF4762"/>
</dbReference>
<dbReference type="Pfam" id="PF15959">
    <property type="entry name" value="DUF4762"/>
    <property type="match status" value="1"/>
</dbReference>
<evidence type="ECO:0000313" key="2">
    <source>
        <dbReference type="Proteomes" id="UP000659047"/>
    </source>
</evidence>
<dbReference type="RefSeq" id="WP_238713312.1">
    <property type="nucleotide sequence ID" value="NZ_JAEPBH010000014.1"/>
</dbReference>
<reference evidence="1" key="1">
    <citation type="submission" date="2021-01" db="EMBL/GenBank/DDBJ databases">
        <title>Intestinitalea alba gen. nov., sp. nov., a novel genus of the family Enterobacteriaceae, isolated from the gut of the plastic-eating mealworm Tenebrio molitor L.</title>
        <authorList>
            <person name="Yang Y."/>
        </authorList>
    </citation>
    <scope>NUCLEOTIDE SEQUENCE</scope>
    <source>
        <strain evidence="1">BIT-L3</strain>
    </source>
</reference>
<accession>A0A8K0V472</accession>
<evidence type="ECO:0000313" key="1">
    <source>
        <dbReference type="EMBL" id="MBK4715093.1"/>
    </source>
</evidence>
<keyword evidence="2" id="KW-1185">Reference proteome</keyword>
<protein>
    <submittedName>
        <fullName evidence="1">DUF4762 family protein</fullName>
    </submittedName>
</protein>